<evidence type="ECO:0000313" key="2">
    <source>
        <dbReference type="EMBL" id="OGD56572.1"/>
    </source>
</evidence>
<feature type="transmembrane region" description="Helical" evidence="1">
    <location>
        <begin position="120"/>
        <end position="143"/>
    </location>
</feature>
<reference evidence="2 3" key="1">
    <citation type="journal article" date="2016" name="Nat. Commun.">
        <title>Thousands of microbial genomes shed light on interconnected biogeochemical processes in an aquifer system.</title>
        <authorList>
            <person name="Anantharaman K."/>
            <person name="Brown C.T."/>
            <person name="Hug L.A."/>
            <person name="Sharon I."/>
            <person name="Castelle C.J."/>
            <person name="Probst A.J."/>
            <person name="Thomas B.C."/>
            <person name="Singh A."/>
            <person name="Wilkins M.J."/>
            <person name="Karaoz U."/>
            <person name="Brodie E.L."/>
            <person name="Williams K.H."/>
            <person name="Hubbard S.S."/>
            <person name="Banfield J.F."/>
        </authorList>
    </citation>
    <scope>NUCLEOTIDE SEQUENCE [LARGE SCALE GENOMIC DNA]</scope>
</reference>
<dbReference type="InterPro" id="IPR051790">
    <property type="entry name" value="Cytochrome_c-biogenesis_DsbD"/>
</dbReference>
<feature type="transmembrane region" description="Helical" evidence="1">
    <location>
        <begin position="44"/>
        <end position="74"/>
    </location>
</feature>
<accession>A0A1F5DN72</accession>
<keyword evidence="1" id="KW-0812">Transmembrane</keyword>
<feature type="transmembrane region" description="Helical" evidence="1">
    <location>
        <begin position="80"/>
        <end position="99"/>
    </location>
</feature>
<keyword evidence="1" id="KW-1133">Transmembrane helix</keyword>
<comment type="caution">
    <text evidence="2">The sequence shown here is derived from an EMBL/GenBank/DDBJ whole genome shotgun (WGS) entry which is preliminary data.</text>
</comment>
<dbReference type="PANTHER" id="PTHR31272:SF9">
    <property type="entry name" value="BLL1027 PROTEIN"/>
    <property type="match status" value="1"/>
</dbReference>
<dbReference type="Proteomes" id="UP000176791">
    <property type="component" value="Unassembled WGS sequence"/>
</dbReference>
<feature type="transmembrane region" description="Helical" evidence="1">
    <location>
        <begin position="149"/>
        <end position="171"/>
    </location>
</feature>
<name>A0A1F5DN72_9BACT</name>
<feature type="transmembrane region" description="Helical" evidence="1">
    <location>
        <begin position="249"/>
        <end position="266"/>
    </location>
</feature>
<dbReference type="PANTHER" id="PTHR31272">
    <property type="entry name" value="CYTOCHROME C-TYPE BIOGENESIS PROTEIN HI_1454-RELATED"/>
    <property type="match status" value="1"/>
</dbReference>
<keyword evidence="1" id="KW-0472">Membrane</keyword>
<dbReference type="AlphaFoldDB" id="A0A1F5DN72"/>
<feature type="transmembrane region" description="Helical" evidence="1">
    <location>
        <begin position="192"/>
        <end position="225"/>
    </location>
</feature>
<dbReference type="STRING" id="1797460.A3E73_02935"/>
<evidence type="ECO:0000256" key="1">
    <source>
        <dbReference type="SAM" id="Phobius"/>
    </source>
</evidence>
<protein>
    <submittedName>
        <fullName evidence="2">Uncharacterized protein</fullName>
    </submittedName>
</protein>
<proteinExistence type="predicted"/>
<sequence>MNQFNQISLIASFIAGMVALFAPCCFSYLLPAYFGNIFKEKKRVILMTLIYSLGIFTVMLPIVLGAKVLAALVFQLHDQTYILGSLFMILVAVLAFLGIKLPLPQVMQKQSGKPDAVSTFTLGLFAGVTSSCCAPVLLGVMTLSALTPGLAASLLVGAVYVLGMVTPLYLASAFIDHKKILEKPIMKRQITTLVLAGKTYPIFVSNIIAGITFGLTGILMLYLTLTGRLGMPEPTKLNLALNRFTQNQWLNLVFVIVGLYLLYKFIKRGLK</sequence>
<feature type="transmembrane region" description="Helical" evidence="1">
    <location>
        <begin position="6"/>
        <end position="32"/>
    </location>
</feature>
<organism evidence="2 3">
    <name type="scientific">Candidatus Beckwithbacteria bacterium RIFCSPHIGHO2_12_FULL_47_17</name>
    <dbReference type="NCBI Taxonomy" id="1797460"/>
    <lineage>
        <taxon>Bacteria</taxon>
        <taxon>Candidatus Beckwithiibacteriota</taxon>
    </lineage>
</organism>
<gene>
    <name evidence="2" type="ORF">A3E73_02935</name>
</gene>
<evidence type="ECO:0000313" key="3">
    <source>
        <dbReference type="Proteomes" id="UP000176791"/>
    </source>
</evidence>
<dbReference type="EMBL" id="MEZN01000013">
    <property type="protein sequence ID" value="OGD56572.1"/>
    <property type="molecule type" value="Genomic_DNA"/>
</dbReference>